<gene>
    <name evidence="1" type="ORF">GW7_00218</name>
</gene>
<proteinExistence type="predicted"/>
<dbReference type="Proteomes" id="UP000006813">
    <property type="component" value="Unassembled WGS sequence"/>
</dbReference>
<dbReference type="EMBL" id="JH170050">
    <property type="protein sequence ID" value="EHB08091.1"/>
    <property type="molecule type" value="Genomic_DNA"/>
</dbReference>
<sequence length="207" mass="22550">MREGICSQPSFMCTAYTFDPPVSELLTTFYCDWSNHQQTQYRQLDEDSLLGLPGLTHLPLWTTAPFKIPKTQASSNLLALVTRHGPAEGQSKDGNDPRECSHCFLVQGNVSTGKLSDQQIKVPLGGHQGGTDSFNTERPMDIASAGACDVVAPSAGGVSSTQCHGPYLYSYGPLNKNHLSLEELITFEAPELPEETLMEVEATLVEF</sequence>
<evidence type="ECO:0000313" key="1">
    <source>
        <dbReference type="EMBL" id="EHB08091.1"/>
    </source>
</evidence>
<dbReference type="STRING" id="10181.G5BFN0"/>
<accession>G5BFN0</accession>
<keyword evidence="1" id="KW-0418">Kinase</keyword>
<dbReference type="GO" id="GO:0016301">
    <property type="term" value="F:kinase activity"/>
    <property type="evidence" value="ECO:0007669"/>
    <property type="project" value="UniProtKB-KW"/>
</dbReference>
<dbReference type="AlphaFoldDB" id="G5BFN0"/>
<protein>
    <submittedName>
        <fullName evidence="1">Serine/threonine-protein kinase ULK2</fullName>
    </submittedName>
</protein>
<reference evidence="1 2" key="1">
    <citation type="journal article" date="2011" name="Nature">
        <title>Genome sequencing reveals insights into physiology and longevity of the naked mole rat.</title>
        <authorList>
            <person name="Kim E.B."/>
            <person name="Fang X."/>
            <person name="Fushan A.A."/>
            <person name="Huang Z."/>
            <person name="Lobanov A.V."/>
            <person name="Han L."/>
            <person name="Marino S.M."/>
            <person name="Sun X."/>
            <person name="Turanov A.A."/>
            <person name="Yang P."/>
            <person name="Yim S.H."/>
            <person name="Zhao X."/>
            <person name="Kasaikina M.V."/>
            <person name="Stoletzki N."/>
            <person name="Peng C."/>
            <person name="Polak P."/>
            <person name="Xiong Z."/>
            <person name="Kiezun A."/>
            <person name="Zhu Y."/>
            <person name="Chen Y."/>
            <person name="Kryukov G.V."/>
            <person name="Zhang Q."/>
            <person name="Peshkin L."/>
            <person name="Yang L."/>
            <person name="Bronson R.T."/>
            <person name="Buffenstein R."/>
            <person name="Wang B."/>
            <person name="Han C."/>
            <person name="Li Q."/>
            <person name="Chen L."/>
            <person name="Zhao W."/>
            <person name="Sunyaev S.R."/>
            <person name="Park T.J."/>
            <person name="Zhang G."/>
            <person name="Wang J."/>
            <person name="Gladyshev V.N."/>
        </authorList>
    </citation>
    <scope>NUCLEOTIDE SEQUENCE [LARGE SCALE GENOMIC DNA]</scope>
</reference>
<dbReference type="InParanoid" id="G5BFN0"/>
<evidence type="ECO:0000313" key="2">
    <source>
        <dbReference type="Proteomes" id="UP000006813"/>
    </source>
</evidence>
<organism evidence="1 2">
    <name type="scientific">Heterocephalus glaber</name>
    <name type="common">Naked mole rat</name>
    <dbReference type="NCBI Taxonomy" id="10181"/>
    <lineage>
        <taxon>Eukaryota</taxon>
        <taxon>Metazoa</taxon>
        <taxon>Chordata</taxon>
        <taxon>Craniata</taxon>
        <taxon>Vertebrata</taxon>
        <taxon>Euteleostomi</taxon>
        <taxon>Mammalia</taxon>
        <taxon>Eutheria</taxon>
        <taxon>Euarchontoglires</taxon>
        <taxon>Glires</taxon>
        <taxon>Rodentia</taxon>
        <taxon>Hystricomorpha</taxon>
        <taxon>Bathyergidae</taxon>
        <taxon>Heterocephalus</taxon>
    </lineage>
</organism>
<name>G5BFN0_HETGA</name>
<keyword evidence="1" id="KW-0808">Transferase</keyword>